<dbReference type="PROSITE" id="PS01124">
    <property type="entry name" value="HTH_ARAC_FAMILY_2"/>
    <property type="match status" value="1"/>
</dbReference>
<reference evidence="7" key="1">
    <citation type="submission" date="2017-05" db="EMBL/GenBank/DDBJ databases">
        <authorList>
            <person name="Sharma S."/>
            <person name="Sidhu C."/>
            <person name="Pinnaka A.K."/>
        </authorList>
    </citation>
    <scope>NUCLEOTIDE SEQUENCE [LARGE SCALE GENOMIC DNA]</scope>
    <source>
        <strain evidence="7">AK93</strain>
    </source>
</reference>
<comment type="caution">
    <text evidence="6">The sequence shown here is derived from an EMBL/GenBank/DDBJ whole genome shotgun (WGS) entry which is preliminary data.</text>
</comment>
<dbReference type="SUPFAM" id="SSF46689">
    <property type="entry name" value="Homeodomain-like"/>
    <property type="match status" value="2"/>
</dbReference>
<dbReference type="PANTHER" id="PTHR46796:SF2">
    <property type="entry name" value="TRANSCRIPTIONAL REGULATORY PROTEIN"/>
    <property type="match status" value="1"/>
</dbReference>
<dbReference type="PANTHER" id="PTHR46796">
    <property type="entry name" value="HTH-TYPE TRANSCRIPTIONAL ACTIVATOR RHAS-RELATED"/>
    <property type="match status" value="1"/>
</dbReference>
<sequence length="277" mass="31709">MMNNSQPKFWRDPRMPHMELRQVEDGRNVCYAPHSHTQWSLGAITEGESTFRYRDDEYAIRAGTLVLINPDWVHACNPVDNQPWAYSMLYVDTAWLTTLRYEAGLIQEPRWQDIPTAVLSDAAWFARYCRLAVCLTESGRDLLEKQTEAVEFLTALMQELAGQSTQPPPRAPGVLQDLAAYLDRHAAEEISLDDLCSRSGYSAGHLIRAFRQHFGFTPHKYLINRRIQLGQQELKRGKPIAEAALTAGFTDQAHFQRTFKRLVAATPDQYRQSLLNK</sequence>
<name>A0A3E0WR47_9GAMM</name>
<dbReference type="InterPro" id="IPR003313">
    <property type="entry name" value="AraC-bd"/>
</dbReference>
<evidence type="ECO:0000259" key="5">
    <source>
        <dbReference type="PROSITE" id="PS01124"/>
    </source>
</evidence>
<evidence type="ECO:0000256" key="2">
    <source>
        <dbReference type="ARBA" id="ARBA00023125"/>
    </source>
</evidence>
<dbReference type="Gene3D" id="2.60.120.10">
    <property type="entry name" value="Jelly Rolls"/>
    <property type="match status" value="1"/>
</dbReference>
<dbReference type="GO" id="GO:0003700">
    <property type="term" value="F:DNA-binding transcription factor activity"/>
    <property type="evidence" value="ECO:0007669"/>
    <property type="project" value="InterPro"/>
</dbReference>
<dbReference type="AlphaFoldDB" id="A0A3E0WR47"/>
<dbReference type="InterPro" id="IPR037923">
    <property type="entry name" value="HTH-like"/>
</dbReference>
<evidence type="ECO:0000313" key="7">
    <source>
        <dbReference type="Proteomes" id="UP000256763"/>
    </source>
</evidence>
<dbReference type="InterPro" id="IPR018062">
    <property type="entry name" value="HTH_AraC-typ_CS"/>
</dbReference>
<gene>
    <name evidence="6" type="ORF">CAL65_15545</name>
</gene>
<keyword evidence="1" id="KW-0805">Transcription regulation</keyword>
<dbReference type="InterPro" id="IPR020449">
    <property type="entry name" value="Tscrpt_reg_AraC-type_HTH"/>
</dbReference>
<keyword evidence="2" id="KW-0238">DNA-binding</keyword>
<evidence type="ECO:0000313" key="6">
    <source>
        <dbReference type="EMBL" id="RFA34455.1"/>
    </source>
</evidence>
<keyword evidence="3" id="KW-0010">Activator</keyword>
<dbReference type="PROSITE" id="PS00041">
    <property type="entry name" value="HTH_ARAC_FAMILY_1"/>
    <property type="match status" value="1"/>
</dbReference>
<dbReference type="Pfam" id="PF12833">
    <property type="entry name" value="HTH_18"/>
    <property type="match status" value="1"/>
</dbReference>
<dbReference type="InterPro" id="IPR050204">
    <property type="entry name" value="AraC_XylS_family_regulators"/>
</dbReference>
<dbReference type="Pfam" id="PF02311">
    <property type="entry name" value="AraC_binding"/>
    <property type="match status" value="1"/>
</dbReference>
<dbReference type="InterPro" id="IPR018060">
    <property type="entry name" value="HTH_AraC"/>
</dbReference>
<feature type="domain" description="HTH araC/xylS-type" evidence="5">
    <location>
        <begin position="176"/>
        <end position="273"/>
    </location>
</feature>
<evidence type="ECO:0000256" key="1">
    <source>
        <dbReference type="ARBA" id="ARBA00023015"/>
    </source>
</evidence>
<accession>A0A3E0WR47</accession>
<organism evidence="6 7">
    <name type="scientific">Alkalilimnicola ehrlichii</name>
    <dbReference type="NCBI Taxonomy" id="351052"/>
    <lineage>
        <taxon>Bacteria</taxon>
        <taxon>Pseudomonadati</taxon>
        <taxon>Pseudomonadota</taxon>
        <taxon>Gammaproteobacteria</taxon>
        <taxon>Chromatiales</taxon>
        <taxon>Ectothiorhodospiraceae</taxon>
        <taxon>Alkalilimnicola</taxon>
    </lineage>
</organism>
<evidence type="ECO:0000256" key="3">
    <source>
        <dbReference type="ARBA" id="ARBA00023159"/>
    </source>
</evidence>
<dbReference type="InterPro" id="IPR014710">
    <property type="entry name" value="RmlC-like_jellyroll"/>
</dbReference>
<protein>
    <submittedName>
        <fullName evidence="6">AraC family transcriptional regulator</fullName>
    </submittedName>
</protein>
<evidence type="ECO:0000256" key="4">
    <source>
        <dbReference type="ARBA" id="ARBA00023163"/>
    </source>
</evidence>
<keyword evidence="4" id="KW-0804">Transcription</keyword>
<keyword evidence="7" id="KW-1185">Reference proteome</keyword>
<dbReference type="EMBL" id="NFZW01000016">
    <property type="protein sequence ID" value="RFA34455.1"/>
    <property type="molecule type" value="Genomic_DNA"/>
</dbReference>
<dbReference type="SUPFAM" id="SSF51215">
    <property type="entry name" value="Regulatory protein AraC"/>
    <property type="match status" value="1"/>
</dbReference>
<dbReference type="OrthoDB" id="5622169at2"/>
<dbReference type="GO" id="GO:0043565">
    <property type="term" value="F:sequence-specific DNA binding"/>
    <property type="evidence" value="ECO:0007669"/>
    <property type="project" value="InterPro"/>
</dbReference>
<dbReference type="InterPro" id="IPR009057">
    <property type="entry name" value="Homeodomain-like_sf"/>
</dbReference>
<dbReference type="PRINTS" id="PR00032">
    <property type="entry name" value="HTHARAC"/>
</dbReference>
<dbReference type="SMART" id="SM00342">
    <property type="entry name" value="HTH_ARAC"/>
    <property type="match status" value="1"/>
</dbReference>
<dbReference type="Proteomes" id="UP000256763">
    <property type="component" value="Unassembled WGS sequence"/>
</dbReference>
<dbReference type="Gene3D" id="1.10.10.60">
    <property type="entry name" value="Homeodomain-like"/>
    <property type="match status" value="2"/>
</dbReference>
<proteinExistence type="predicted"/>